<sequence>MKLTVASVLLASLSVSHSFVIPHKNGIVTSSSSTLLKSGYLDSLSNQGQPQQTPPPSYSPPPPAVPQPPAAYQQTPPPPAVQSVAPVVPPPVQTQPVQTQPTPVAVAGTADPTQAISTLQQSQTLTVDKIAAAIPDLSPKTDLSFQNASIDNSPASLDGRDAPGPANIAWLANVNVDSKLSSLTIFNGPLTSVPHLLSRVVVKDSMMEFTLDFRPRAYGAYELKDAAGNYPGPDTLGRAAFEYSGNRKEFESDFGTEMVVNDIQAFCNSLEGATVNTTPDNEFEQKTTGPLYHCITMPCTAGNVEAVKNIREKIANYWLQWALEEDHDHRPGAPINSQYVYDTKFRQNAFAALLPVYQGVFGTEDGKSLALAESGPLDEAYVGGGS</sequence>
<reference evidence="3 4" key="1">
    <citation type="journal article" date="2021" name="Sci. Rep.">
        <title>The genome of the diatom Chaetoceros tenuissimus carries an ancient integrated fragment of an extant virus.</title>
        <authorList>
            <person name="Hongo Y."/>
            <person name="Kimura K."/>
            <person name="Takaki Y."/>
            <person name="Yoshida Y."/>
            <person name="Baba S."/>
            <person name="Kobayashi G."/>
            <person name="Nagasaki K."/>
            <person name="Hano T."/>
            <person name="Tomaru Y."/>
        </authorList>
    </citation>
    <scope>NUCLEOTIDE SEQUENCE [LARGE SCALE GENOMIC DNA]</scope>
    <source>
        <strain evidence="3 4">NIES-3715</strain>
    </source>
</reference>
<dbReference type="EMBL" id="BLLK01000049">
    <property type="protein sequence ID" value="GFH55561.1"/>
    <property type="molecule type" value="Genomic_DNA"/>
</dbReference>
<feature type="compositionally biased region" description="Pro residues" evidence="1">
    <location>
        <begin position="52"/>
        <end position="80"/>
    </location>
</feature>
<comment type="caution">
    <text evidence="3">The sequence shown here is derived from an EMBL/GenBank/DDBJ whole genome shotgun (WGS) entry which is preliminary data.</text>
</comment>
<feature type="chain" id="PRO_5042156798" description="Phospholipase B-like" evidence="2">
    <location>
        <begin position="19"/>
        <end position="386"/>
    </location>
</feature>
<evidence type="ECO:0000256" key="2">
    <source>
        <dbReference type="SAM" id="SignalP"/>
    </source>
</evidence>
<dbReference type="Proteomes" id="UP001054902">
    <property type="component" value="Unassembled WGS sequence"/>
</dbReference>
<keyword evidence="2" id="KW-0732">Signal</keyword>
<accession>A0AAD3H9V6</accession>
<protein>
    <recommendedName>
        <fullName evidence="5">Phospholipase B-like</fullName>
    </recommendedName>
</protein>
<feature type="region of interest" description="Disordered" evidence="1">
    <location>
        <begin position="40"/>
        <end position="105"/>
    </location>
</feature>
<name>A0AAD3H9V6_9STRA</name>
<dbReference type="AlphaFoldDB" id="A0AAD3H9V6"/>
<feature type="compositionally biased region" description="Low complexity" evidence="1">
    <location>
        <begin position="94"/>
        <end position="105"/>
    </location>
</feature>
<evidence type="ECO:0000313" key="4">
    <source>
        <dbReference type="Proteomes" id="UP001054902"/>
    </source>
</evidence>
<gene>
    <name evidence="3" type="ORF">CTEN210_12037</name>
</gene>
<organism evidence="3 4">
    <name type="scientific">Chaetoceros tenuissimus</name>
    <dbReference type="NCBI Taxonomy" id="426638"/>
    <lineage>
        <taxon>Eukaryota</taxon>
        <taxon>Sar</taxon>
        <taxon>Stramenopiles</taxon>
        <taxon>Ochrophyta</taxon>
        <taxon>Bacillariophyta</taxon>
        <taxon>Coscinodiscophyceae</taxon>
        <taxon>Chaetocerotophycidae</taxon>
        <taxon>Chaetocerotales</taxon>
        <taxon>Chaetocerotaceae</taxon>
        <taxon>Chaetoceros</taxon>
    </lineage>
</organism>
<feature type="signal peptide" evidence="2">
    <location>
        <begin position="1"/>
        <end position="18"/>
    </location>
</feature>
<proteinExistence type="predicted"/>
<evidence type="ECO:0008006" key="5">
    <source>
        <dbReference type="Google" id="ProtNLM"/>
    </source>
</evidence>
<dbReference type="Gene3D" id="3.40.1500.20">
    <property type="match status" value="1"/>
</dbReference>
<evidence type="ECO:0000313" key="3">
    <source>
        <dbReference type="EMBL" id="GFH55561.1"/>
    </source>
</evidence>
<keyword evidence="4" id="KW-1185">Reference proteome</keyword>
<evidence type="ECO:0000256" key="1">
    <source>
        <dbReference type="SAM" id="MobiDB-lite"/>
    </source>
</evidence>